<reference evidence="6" key="1">
    <citation type="submission" date="2016-09" db="EMBL/GenBank/DDBJ databases">
        <title>Streptomyces puniciscabiei strain:TW1S1 Genome sequencing and assembly.</title>
        <authorList>
            <person name="Kim M.-K."/>
            <person name="Kim S.B."/>
        </authorList>
    </citation>
    <scope>NUCLEOTIDE SEQUENCE [LARGE SCALE GENOMIC DNA]</scope>
    <source>
        <strain evidence="6">TW1S1</strain>
    </source>
</reference>
<dbReference type="Gene3D" id="2.30.38.10">
    <property type="entry name" value="Luciferase, Domain 3"/>
    <property type="match status" value="1"/>
</dbReference>
<comment type="cofactor">
    <cofactor evidence="1">
        <name>pantetheine 4'-phosphate</name>
        <dbReference type="ChEBI" id="CHEBI:47942"/>
    </cofactor>
</comment>
<dbReference type="PROSITE" id="PS50075">
    <property type="entry name" value="CARRIER"/>
    <property type="match status" value="1"/>
</dbReference>
<organism evidence="5 6">
    <name type="scientific">Streptomyces fodineus</name>
    <dbReference type="NCBI Taxonomy" id="1904616"/>
    <lineage>
        <taxon>Bacteria</taxon>
        <taxon>Bacillati</taxon>
        <taxon>Actinomycetota</taxon>
        <taxon>Actinomycetes</taxon>
        <taxon>Kitasatosporales</taxon>
        <taxon>Streptomycetaceae</taxon>
        <taxon>Streptomyces</taxon>
    </lineage>
</organism>
<dbReference type="PANTHER" id="PTHR45527:SF1">
    <property type="entry name" value="FATTY ACID SYNTHASE"/>
    <property type="match status" value="1"/>
</dbReference>
<protein>
    <recommendedName>
        <fullName evidence="4">Carrier domain-containing protein</fullName>
    </recommendedName>
</protein>
<dbReference type="FunFam" id="3.40.50.980:FF:000001">
    <property type="entry name" value="Non-ribosomal peptide synthetase"/>
    <property type="match status" value="1"/>
</dbReference>
<dbReference type="FunFam" id="2.30.38.10:FF:000001">
    <property type="entry name" value="Non-ribosomal peptide synthetase PvdI"/>
    <property type="match status" value="1"/>
</dbReference>
<dbReference type="KEGG" id="spun:BFF78_27260"/>
<dbReference type="PROSITE" id="PS00455">
    <property type="entry name" value="AMP_BINDING"/>
    <property type="match status" value="1"/>
</dbReference>
<dbReference type="FunFam" id="3.40.50.12780:FF:000012">
    <property type="entry name" value="Non-ribosomal peptide synthetase"/>
    <property type="match status" value="1"/>
</dbReference>
<dbReference type="InterPro" id="IPR036736">
    <property type="entry name" value="ACP-like_sf"/>
</dbReference>
<dbReference type="InterPro" id="IPR020845">
    <property type="entry name" value="AMP-binding_CS"/>
</dbReference>
<evidence type="ECO:0000259" key="4">
    <source>
        <dbReference type="PROSITE" id="PS50075"/>
    </source>
</evidence>
<dbReference type="Gene3D" id="3.40.50.980">
    <property type="match status" value="2"/>
</dbReference>
<dbReference type="InterPro" id="IPR000873">
    <property type="entry name" value="AMP-dep_synth/lig_dom"/>
</dbReference>
<dbReference type="InterPro" id="IPR025110">
    <property type="entry name" value="AMP-bd_C"/>
</dbReference>
<dbReference type="AlphaFoldDB" id="A0A1D7YPB9"/>
<dbReference type="Pfam" id="PF00501">
    <property type="entry name" value="AMP-binding"/>
    <property type="match status" value="1"/>
</dbReference>
<evidence type="ECO:0000256" key="2">
    <source>
        <dbReference type="ARBA" id="ARBA00022450"/>
    </source>
</evidence>
<evidence type="ECO:0000256" key="1">
    <source>
        <dbReference type="ARBA" id="ARBA00001957"/>
    </source>
</evidence>
<dbReference type="GO" id="GO:0031177">
    <property type="term" value="F:phosphopantetheine binding"/>
    <property type="evidence" value="ECO:0007669"/>
    <property type="project" value="TreeGrafter"/>
</dbReference>
<dbReference type="SUPFAM" id="SSF56801">
    <property type="entry name" value="Acetyl-CoA synthetase-like"/>
    <property type="match status" value="1"/>
</dbReference>
<keyword evidence="3" id="KW-0597">Phosphoprotein</keyword>
<dbReference type="GO" id="GO:0043041">
    <property type="term" value="P:amino acid activation for nonribosomal peptide biosynthetic process"/>
    <property type="evidence" value="ECO:0007669"/>
    <property type="project" value="TreeGrafter"/>
</dbReference>
<dbReference type="Gene3D" id="1.10.1200.10">
    <property type="entry name" value="ACP-like"/>
    <property type="match status" value="1"/>
</dbReference>
<accession>A0A1D7YPB9</accession>
<dbReference type="EMBL" id="CP017248">
    <property type="protein sequence ID" value="AOR37352.1"/>
    <property type="molecule type" value="Genomic_DNA"/>
</dbReference>
<dbReference type="PROSITE" id="PS00012">
    <property type="entry name" value="PHOSPHOPANTETHEINE"/>
    <property type="match status" value="1"/>
</dbReference>
<dbReference type="Pfam" id="PF13193">
    <property type="entry name" value="AMP-binding_C"/>
    <property type="match status" value="1"/>
</dbReference>
<dbReference type="CDD" id="cd17652">
    <property type="entry name" value="A_NRPS_CmdD_like"/>
    <property type="match status" value="1"/>
</dbReference>
<keyword evidence="6" id="KW-1185">Reference proteome</keyword>
<sequence length="592" mass="61946">MPDAPNRPVANLARMFERQVASNAGGESLNLDGVALSYHEVNRRANRLARLLARRGAGPEKIVALAFPRSAEMVVAVLAVAKTGAAFLPVDPEYPADRVEFMLSDARPLLVLTDQAAAGRLPGGPDRIAVDDPAVVAEVAQYSEDDLDVVTVSPDALAYVIYTSGSTGRPKGVAVTHRGLANLAVAKAERLALNRHSRVLQFASPSFDAFITELTATFESGATLVIPPQATLVGPVLEEVIAERGVTHVVLPPVAAASMSPAAVPGLECLVVAGEACSGDLVARWATAARMINAYGPTEATVCATMTQPLTGGATPPIGSAINGVTCYVLDDSLRMTAPGVRGELYLAGEGLARGYLGRSALTASRFVADPFAADGSRMYRTGDLVSMREDGALDFHGRTDDQIKLRGFRIELGEVESAVVSHPSVDQAVAVVREDAPDARRIVAYVLPAAGAAPTARELREHAAGFLPAHMVPAAFVPMDAFPLTPSGKLDRAALPAPAEGPAPAGRAPGNAEEELFCAIFSEMFEGAEVTAESNFFELGGDSMLAVTVIRKARRAGLSISPRSIIEQPTVEALAAIARQNKEKAQLSAPA</sequence>
<dbReference type="FunFam" id="3.30.300.30:FF:000010">
    <property type="entry name" value="Enterobactin synthetase component F"/>
    <property type="match status" value="1"/>
</dbReference>
<dbReference type="GO" id="GO:0005737">
    <property type="term" value="C:cytoplasm"/>
    <property type="evidence" value="ECO:0007669"/>
    <property type="project" value="TreeGrafter"/>
</dbReference>
<name>A0A1D7YPB9_9ACTN</name>
<evidence type="ECO:0000313" key="5">
    <source>
        <dbReference type="EMBL" id="AOR37352.1"/>
    </source>
</evidence>
<dbReference type="GO" id="GO:0044550">
    <property type="term" value="P:secondary metabolite biosynthetic process"/>
    <property type="evidence" value="ECO:0007669"/>
    <property type="project" value="UniProtKB-ARBA"/>
</dbReference>
<dbReference type="InterPro" id="IPR045851">
    <property type="entry name" value="AMP-bd_C_sf"/>
</dbReference>
<dbReference type="Proteomes" id="UP000094960">
    <property type="component" value="Chromosome"/>
</dbReference>
<dbReference type="InterPro" id="IPR009081">
    <property type="entry name" value="PP-bd_ACP"/>
</dbReference>
<dbReference type="InterPro" id="IPR006162">
    <property type="entry name" value="Ppantetheine_attach_site"/>
</dbReference>
<dbReference type="Gene3D" id="3.30.300.30">
    <property type="match status" value="1"/>
</dbReference>
<keyword evidence="2" id="KW-0596">Phosphopantetheine</keyword>
<feature type="domain" description="Carrier" evidence="4">
    <location>
        <begin position="509"/>
        <end position="583"/>
    </location>
</feature>
<proteinExistence type="predicted"/>
<dbReference type="InterPro" id="IPR010071">
    <property type="entry name" value="AA_adenyl_dom"/>
</dbReference>
<dbReference type="PANTHER" id="PTHR45527">
    <property type="entry name" value="NONRIBOSOMAL PEPTIDE SYNTHETASE"/>
    <property type="match status" value="1"/>
</dbReference>
<dbReference type="SUPFAM" id="SSF47336">
    <property type="entry name" value="ACP-like"/>
    <property type="match status" value="1"/>
</dbReference>
<dbReference type="NCBIfam" id="TIGR01733">
    <property type="entry name" value="AA-adenyl-dom"/>
    <property type="match status" value="1"/>
</dbReference>
<evidence type="ECO:0000313" key="6">
    <source>
        <dbReference type="Proteomes" id="UP000094960"/>
    </source>
</evidence>
<evidence type="ECO:0000256" key="3">
    <source>
        <dbReference type="ARBA" id="ARBA00022553"/>
    </source>
</evidence>
<gene>
    <name evidence="5" type="ORF">BFF78_27260</name>
</gene>
<dbReference type="Pfam" id="PF00550">
    <property type="entry name" value="PP-binding"/>
    <property type="match status" value="1"/>
</dbReference>